<dbReference type="Gene3D" id="1.10.472.10">
    <property type="entry name" value="Cyclin-like"/>
    <property type="match status" value="1"/>
</dbReference>
<evidence type="ECO:0000313" key="2">
    <source>
        <dbReference type="EMBL" id="KAF7724991.1"/>
    </source>
</evidence>
<dbReference type="Proteomes" id="UP000605846">
    <property type="component" value="Unassembled WGS sequence"/>
</dbReference>
<dbReference type="GO" id="GO:0000307">
    <property type="term" value="C:cyclin-dependent protein kinase holoenzyme complex"/>
    <property type="evidence" value="ECO:0007669"/>
    <property type="project" value="TreeGrafter"/>
</dbReference>
<dbReference type="PROSITE" id="PS51257">
    <property type="entry name" value="PROKAR_LIPOPROTEIN"/>
    <property type="match status" value="1"/>
</dbReference>
<accession>A0A8H7BLH8</accession>
<feature type="region of interest" description="Disordered" evidence="1">
    <location>
        <begin position="259"/>
        <end position="300"/>
    </location>
</feature>
<evidence type="ECO:0000256" key="1">
    <source>
        <dbReference type="SAM" id="MobiDB-lite"/>
    </source>
</evidence>
<dbReference type="OrthoDB" id="286814at2759"/>
<comment type="caution">
    <text evidence="2">The sequence shown here is derived from an EMBL/GenBank/DDBJ whole genome shotgun (WGS) entry which is preliminary data.</text>
</comment>
<name>A0A8H7BLH8_9FUNG</name>
<dbReference type="PANTHER" id="PTHR15615">
    <property type="match status" value="1"/>
</dbReference>
<dbReference type="GO" id="GO:0016538">
    <property type="term" value="F:cyclin-dependent protein serine/threonine kinase regulator activity"/>
    <property type="evidence" value="ECO:0007669"/>
    <property type="project" value="TreeGrafter"/>
</dbReference>
<keyword evidence="3" id="KW-1185">Reference proteome</keyword>
<dbReference type="InterPro" id="IPR013922">
    <property type="entry name" value="Cyclin_PHO80-like"/>
</dbReference>
<dbReference type="EMBL" id="JABAYA010000106">
    <property type="protein sequence ID" value="KAF7724991.1"/>
    <property type="molecule type" value="Genomic_DNA"/>
</dbReference>
<protein>
    <submittedName>
        <fullName evidence="2">Uncharacterized protein</fullName>
    </submittedName>
</protein>
<feature type="compositionally biased region" description="Low complexity" evidence="1">
    <location>
        <begin position="266"/>
        <end position="287"/>
    </location>
</feature>
<dbReference type="GO" id="GO:0019901">
    <property type="term" value="F:protein kinase binding"/>
    <property type="evidence" value="ECO:0007669"/>
    <property type="project" value="InterPro"/>
</dbReference>
<dbReference type="AlphaFoldDB" id="A0A8H7BLH8"/>
<sequence length="346" mass="38383">MTTSDVRPPTNPFEDPSSGGANPALLGCGEMYRFQSVHYNSSSNCTYDPLPPPPPPPPPSRQLIDASCQERTVMIENLVETSVEILNSIWHPQQQAKVVSTQGFVREILKRSKTTYVMLQIALFYIFRIKQLVTQKLRERSQYPLKAGRPEDNLICCGRRMFLAALIVASKYLHDKAYRNKAWAQIAGLSLTEINTAERTFLQMIDYRLHVSKASYDKWCGLLNGYIQRQKTSAAATLPSGYPTSIAQGTNVSTTHSITAAGSDASNNSLPSPTPSASSPLSPHPNLTAQSTHVVHRPSPSIPRSILPWNAVAPLTPEFSPVQTTKRVMEDLIHSDHTAKRIRQTY</sequence>
<gene>
    <name evidence="2" type="ORF">EC973_000484</name>
</gene>
<dbReference type="Pfam" id="PF08613">
    <property type="entry name" value="Cyclin"/>
    <property type="match status" value="1"/>
</dbReference>
<dbReference type="GO" id="GO:0005634">
    <property type="term" value="C:nucleus"/>
    <property type="evidence" value="ECO:0007669"/>
    <property type="project" value="TreeGrafter"/>
</dbReference>
<dbReference type="PANTHER" id="PTHR15615:SF36">
    <property type="entry name" value="PHO85 CYCLIN-5"/>
    <property type="match status" value="1"/>
</dbReference>
<feature type="region of interest" description="Disordered" evidence="1">
    <location>
        <begin position="1"/>
        <end position="22"/>
    </location>
</feature>
<proteinExistence type="predicted"/>
<reference evidence="2" key="1">
    <citation type="submission" date="2020-01" db="EMBL/GenBank/DDBJ databases">
        <title>Genome Sequencing of Three Apophysomyces-Like Fungal Strains Confirms a Novel Fungal Genus in the Mucoromycota with divergent Burkholderia-like Endosymbiotic Bacteria.</title>
        <authorList>
            <person name="Stajich J.E."/>
            <person name="Macias A.M."/>
            <person name="Carter-House D."/>
            <person name="Lovett B."/>
            <person name="Kasson L.R."/>
            <person name="Berry K."/>
            <person name="Grigoriev I."/>
            <person name="Chang Y."/>
            <person name="Spatafora J."/>
            <person name="Kasson M.T."/>
        </authorList>
    </citation>
    <scope>NUCLEOTIDE SEQUENCE</scope>
    <source>
        <strain evidence="2">NRRL A-21654</strain>
    </source>
</reference>
<evidence type="ECO:0000313" key="3">
    <source>
        <dbReference type="Proteomes" id="UP000605846"/>
    </source>
</evidence>
<organism evidence="2 3">
    <name type="scientific">Apophysomyces ossiformis</name>
    <dbReference type="NCBI Taxonomy" id="679940"/>
    <lineage>
        <taxon>Eukaryota</taxon>
        <taxon>Fungi</taxon>
        <taxon>Fungi incertae sedis</taxon>
        <taxon>Mucoromycota</taxon>
        <taxon>Mucoromycotina</taxon>
        <taxon>Mucoromycetes</taxon>
        <taxon>Mucorales</taxon>
        <taxon>Mucorineae</taxon>
        <taxon>Mucoraceae</taxon>
        <taxon>Apophysomyces</taxon>
    </lineage>
</organism>
<dbReference type="CDD" id="cd20557">
    <property type="entry name" value="CYCLIN_ScPCL1-like"/>
    <property type="match status" value="1"/>
</dbReference>